<sequence length="242" mass="27162">MHIAIMEDKESLGKHAAQIGAAAIRDAIRLHKRARIIVATGASQFSLLEHLVGEDVAWEYVDAFHLDEYVGLEASHPASFRRFLKERFVDKLPTLGSFTYVDPAPSAFAHLKRLVTEKPIDVAFIGIGENGHLAFNDPPCDISTTEPYIEVSLDERCRLQQVGEGWFPSLEAVPAKAMTMSMHQILATRLLVCTVSDERKAEAVEKTLRRPISPDVPSTYLRHHPQCHLLCDRLAFSRLFSY</sequence>
<dbReference type="EMBL" id="VSSQ01010049">
    <property type="protein sequence ID" value="MPM43293.1"/>
    <property type="molecule type" value="Genomic_DNA"/>
</dbReference>
<reference evidence="2" key="1">
    <citation type="submission" date="2019-08" db="EMBL/GenBank/DDBJ databases">
        <authorList>
            <person name="Kucharzyk K."/>
            <person name="Murdoch R.W."/>
            <person name="Higgins S."/>
            <person name="Loffler F."/>
        </authorList>
    </citation>
    <scope>NUCLEOTIDE SEQUENCE</scope>
</reference>
<dbReference type="GO" id="GO:0042802">
    <property type="term" value="F:identical protein binding"/>
    <property type="evidence" value="ECO:0007669"/>
    <property type="project" value="TreeGrafter"/>
</dbReference>
<dbReference type="GO" id="GO:0005975">
    <property type="term" value="P:carbohydrate metabolic process"/>
    <property type="evidence" value="ECO:0007669"/>
    <property type="project" value="InterPro"/>
</dbReference>
<protein>
    <submittedName>
        <fullName evidence="2">Glucosamine-6-phosphate deaminase 1</fullName>
        <ecNumber evidence="2">3.5.99.6</ecNumber>
    </submittedName>
</protein>
<dbReference type="Pfam" id="PF01182">
    <property type="entry name" value="Glucosamine_iso"/>
    <property type="match status" value="1"/>
</dbReference>
<keyword evidence="2" id="KW-0378">Hydrolase</keyword>
<dbReference type="GO" id="GO:0006043">
    <property type="term" value="P:glucosamine catabolic process"/>
    <property type="evidence" value="ECO:0007669"/>
    <property type="project" value="TreeGrafter"/>
</dbReference>
<feature type="domain" description="Glucosamine/galactosamine-6-phosphate isomerase" evidence="1">
    <location>
        <begin position="7"/>
        <end position="134"/>
    </location>
</feature>
<dbReference type="InterPro" id="IPR037171">
    <property type="entry name" value="NagB/RpiA_transferase-like"/>
</dbReference>
<accession>A0A644ZXD2</accession>
<dbReference type="GO" id="GO:0019262">
    <property type="term" value="P:N-acetylneuraminate catabolic process"/>
    <property type="evidence" value="ECO:0007669"/>
    <property type="project" value="TreeGrafter"/>
</dbReference>
<organism evidence="2">
    <name type="scientific">bioreactor metagenome</name>
    <dbReference type="NCBI Taxonomy" id="1076179"/>
    <lineage>
        <taxon>unclassified sequences</taxon>
        <taxon>metagenomes</taxon>
        <taxon>ecological metagenomes</taxon>
    </lineage>
</organism>
<dbReference type="PANTHER" id="PTHR11280:SF6">
    <property type="entry name" value="GLUCOSAMINE-6-PHOSPHATE ISOMERASE NAGB"/>
    <property type="match status" value="1"/>
</dbReference>
<dbReference type="InterPro" id="IPR004547">
    <property type="entry name" value="Glucosamine6P_isomerase"/>
</dbReference>
<dbReference type="AlphaFoldDB" id="A0A644ZXD2"/>
<dbReference type="InterPro" id="IPR006148">
    <property type="entry name" value="Glc/Gal-6P_isomerase"/>
</dbReference>
<name>A0A644ZXD2_9ZZZZ</name>
<dbReference type="Gene3D" id="3.40.50.1360">
    <property type="match status" value="1"/>
</dbReference>
<evidence type="ECO:0000259" key="1">
    <source>
        <dbReference type="Pfam" id="PF01182"/>
    </source>
</evidence>
<dbReference type="GO" id="GO:0004342">
    <property type="term" value="F:glucosamine-6-phosphate deaminase activity"/>
    <property type="evidence" value="ECO:0007669"/>
    <property type="project" value="UniProtKB-EC"/>
</dbReference>
<dbReference type="EC" id="3.5.99.6" evidence="2"/>
<dbReference type="SUPFAM" id="SSF100950">
    <property type="entry name" value="NagB/RpiA/CoA transferase-like"/>
    <property type="match status" value="1"/>
</dbReference>
<dbReference type="GO" id="GO:0005737">
    <property type="term" value="C:cytoplasm"/>
    <property type="evidence" value="ECO:0007669"/>
    <property type="project" value="TreeGrafter"/>
</dbReference>
<comment type="caution">
    <text evidence="2">The sequence shown here is derived from an EMBL/GenBank/DDBJ whole genome shotgun (WGS) entry which is preliminary data.</text>
</comment>
<evidence type="ECO:0000313" key="2">
    <source>
        <dbReference type="EMBL" id="MPM43293.1"/>
    </source>
</evidence>
<proteinExistence type="predicted"/>
<dbReference type="GO" id="GO:0006046">
    <property type="term" value="P:N-acetylglucosamine catabolic process"/>
    <property type="evidence" value="ECO:0007669"/>
    <property type="project" value="TreeGrafter"/>
</dbReference>
<gene>
    <name evidence="2" type="primary">nagB_35</name>
    <name evidence="2" type="ORF">SDC9_89966</name>
</gene>
<dbReference type="CDD" id="cd01399">
    <property type="entry name" value="GlcN6P_deaminase"/>
    <property type="match status" value="1"/>
</dbReference>
<dbReference type="PANTHER" id="PTHR11280">
    <property type="entry name" value="GLUCOSAMINE-6-PHOSPHATE ISOMERASE"/>
    <property type="match status" value="1"/>
</dbReference>